<feature type="non-terminal residue" evidence="2">
    <location>
        <position position="549"/>
    </location>
</feature>
<dbReference type="EMBL" id="CAJNJA010039444">
    <property type="protein sequence ID" value="CAE7756746.1"/>
    <property type="molecule type" value="Genomic_DNA"/>
</dbReference>
<evidence type="ECO:0008006" key="4">
    <source>
        <dbReference type="Google" id="ProtNLM"/>
    </source>
</evidence>
<dbReference type="AlphaFoldDB" id="A0A812XX73"/>
<dbReference type="OrthoDB" id="422452at2759"/>
<accession>A0A812XX73</accession>
<proteinExistence type="predicted"/>
<feature type="non-terminal residue" evidence="2">
    <location>
        <position position="1"/>
    </location>
</feature>
<feature type="region of interest" description="Disordered" evidence="1">
    <location>
        <begin position="48"/>
        <end position="68"/>
    </location>
</feature>
<reference evidence="2" key="1">
    <citation type="submission" date="2021-02" db="EMBL/GenBank/DDBJ databases">
        <authorList>
            <person name="Dougan E. K."/>
            <person name="Rhodes N."/>
            <person name="Thang M."/>
            <person name="Chan C."/>
        </authorList>
    </citation>
    <scope>NUCLEOTIDE SEQUENCE</scope>
</reference>
<comment type="caution">
    <text evidence="2">The sequence shown here is derived from an EMBL/GenBank/DDBJ whole genome shotgun (WGS) entry which is preliminary data.</text>
</comment>
<keyword evidence="3" id="KW-1185">Reference proteome</keyword>
<name>A0A812XX73_9DINO</name>
<evidence type="ECO:0000313" key="3">
    <source>
        <dbReference type="Proteomes" id="UP000601435"/>
    </source>
</evidence>
<evidence type="ECO:0000256" key="1">
    <source>
        <dbReference type="SAM" id="MobiDB-lite"/>
    </source>
</evidence>
<dbReference type="Proteomes" id="UP000601435">
    <property type="component" value="Unassembled WGS sequence"/>
</dbReference>
<evidence type="ECO:0000313" key="2">
    <source>
        <dbReference type="EMBL" id="CAE7756746.1"/>
    </source>
</evidence>
<organism evidence="2 3">
    <name type="scientific">Symbiodinium necroappetens</name>
    <dbReference type="NCBI Taxonomy" id="1628268"/>
    <lineage>
        <taxon>Eukaryota</taxon>
        <taxon>Sar</taxon>
        <taxon>Alveolata</taxon>
        <taxon>Dinophyceae</taxon>
        <taxon>Suessiales</taxon>
        <taxon>Symbiodiniaceae</taxon>
        <taxon>Symbiodinium</taxon>
    </lineage>
</organism>
<gene>
    <name evidence="2" type="ORF">SNEC2469_LOCUS21978</name>
</gene>
<protein>
    <recommendedName>
        <fullName evidence="4">C3H1-type domain-containing protein</fullName>
    </recommendedName>
</protein>
<sequence>SGRFTDLGHVSGRPNVGLPKEAELLAADRKIWGTIGCLVFSGWTTPFTPPKTPKGKGKGGKQGKGLANKAKAEDWPSNWVYKAHGKVLCKRYQRNLCTVANCKFAHLCAVRGCGKDHCAIHHDGKTSRSVNLEGTLMLPTQPRSLVLRWSLARRLQEKFEPPQVLLLDSSGDLGDRCKRLANREAIPFLEPSSQPSEQESGLILQCLWGRSIIAVIASLPTIVPDTETAIALLQAAKASAAMTILTIPKDHVFLQSQELAACLHDSAFHMCPSPSPGDVLLASTRMPSWPCPDLHLLALEALGRVCNLPLRLGSVSELSYSSLLRASGPFVAHRPPICDGAGAPSSADHSLSRQSNISKASQAWLQWAHKSDLPKRVFAHISQSRPDHPLSAEEQSQALEILCSALNLDLASMAVTSPGQPFRLALMQALAQRIEDPDADLPSMLAEGVRTGVFSEIAPSGLWPPAKLQPLAQSGLEVCQGNWRPAEEDPDTVAALLADEEAAGWIQQVPGGLKAAKKRWPKGIAVGKLSLVKAEGRDPRLVLDSTVCQ</sequence>